<accession>A0A834SSJ9</accession>
<dbReference type="AlphaFoldDB" id="A0A834SSJ9"/>
<proteinExistence type="predicted"/>
<sequence>MQLQIEINNEICSLTTDEQRVRGLEKELNIIPKEEDLIGDNEPKLIG</sequence>
<evidence type="ECO:0000313" key="2">
    <source>
        <dbReference type="Proteomes" id="UP000634136"/>
    </source>
</evidence>
<dbReference type="Proteomes" id="UP000634136">
    <property type="component" value="Unassembled WGS sequence"/>
</dbReference>
<gene>
    <name evidence="1" type="ORF">G2W53_035286</name>
</gene>
<dbReference type="EMBL" id="JAAIUW010000011">
    <property type="protein sequence ID" value="KAF7808543.1"/>
    <property type="molecule type" value="Genomic_DNA"/>
</dbReference>
<organism evidence="1 2">
    <name type="scientific">Senna tora</name>
    <dbReference type="NCBI Taxonomy" id="362788"/>
    <lineage>
        <taxon>Eukaryota</taxon>
        <taxon>Viridiplantae</taxon>
        <taxon>Streptophyta</taxon>
        <taxon>Embryophyta</taxon>
        <taxon>Tracheophyta</taxon>
        <taxon>Spermatophyta</taxon>
        <taxon>Magnoliopsida</taxon>
        <taxon>eudicotyledons</taxon>
        <taxon>Gunneridae</taxon>
        <taxon>Pentapetalae</taxon>
        <taxon>rosids</taxon>
        <taxon>fabids</taxon>
        <taxon>Fabales</taxon>
        <taxon>Fabaceae</taxon>
        <taxon>Caesalpinioideae</taxon>
        <taxon>Cassia clade</taxon>
        <taxon>Senna</taxon>
    </lineage>
</organism>
<keyword evidence="2" id="KW-1185">Reference proteome</keyword>
<evidence type="ECO:0000313" key="1">
    <source>
        <dbReference type="EMBL" id="KAF7808543.1"/>
    </source>
</evidence>
<name>A0A834SSJ9_9FABA</name>
<reference evidence="1" key="1">
    <citation type="submission" date="2020-09" db="EMBL/GenBank/DDBJ databases">
        <title>Genome-Enabled Discovery of Anthraquinone Biosynthesis in Senna tora.</title>
        <authorList>
            <person name="Kang S.-H."/>
            <person name="Pandey R.P."/>
            <person name="Lee C.-M."/>
            <person name="Sim J.-S."/>
            <person name="Jeong J.-T."/>
            <person name="Choi B.-S."/>
            <person name="Jung M."/>
            <person name="Ginzburg D."/>
            <person name="Zhao K."/>
            <person name="Won S.Y."/>
            <person name="Oh T.-J."/>
            <person name="Yu Y."/>
            <person name="Kim N.-H."/>
            <person name="Lee O.R."/>
            <person name="Lee T.-H."/>
            <person name="Bashyal P."/>
            <person name="Kim T.-S."/>
            <person name="Lee W.-H."/>
            <person name="Kawkins C."/>
            <person name="Kim C.-K."/>
            <person name="Kim J.S."/>
            <person name="Ahn B.O."/>
            <person name="Rhee S.Y."/>
            <person name="Sohng J.K."/>
        </authorList>
    </citation>
    <scope>NUCLEOTIDE SEQUENCE</scope>
    <source>
        <tissue evidence="1">Leaf</tissue>
    </source>
</reference>
<protein>
    <submittedName>
        <fullName evidence="1">Uncharacterized protein</fullName>
    </submittedName>
</protein>
<comment type="caution">
    <text evidence="1">The sequence shown here is derived from an EMBL/GenBank/DDBJ whole genome shotgun (WGS) entry which is preliminary data.</text>
</comment>